<dbReference type="SMART" id="SM00199">
    <property type="entry name" value="SCY"/>
    <property type="match status" value="1"/>
</dbReference>
<dbReference type="GO" id="GO:0140374">
    <property type="term" value="P:antiviral innate immune response"/>
    <property type="evidence" value="ECO:0007669"/>
    <property type="project" value="Ensembl"/>
</dbReference>
<dbReference type="SUPFAM" id="SSF54117">
    <property type="entry name" value="Interleukin 8-like chemokines"/>
    <property type="match status" value="1"/>
</dbReference>
<keyword evidence="4 10" id="KW-0202">Cytokine</keyword>
<dbReference type="GO" id="GO:0042118">
    <property type="term" value="P:endothelial cell activation"/>
    <property type="evidence" value="ECO:0007669"/>
    <property type="project" value="Ensembl"/>
</dbReference>
<comment type="subcellular location">
    <subcellularLocation>
        <location evidence="1 10">Secreted</location>
    </subcellularLocation>
</comment>
<dbReference type="RefSeq" id="XP_003790118.1">
    <property type="nucleotide sequence ID" value="XM_003790070.3"/>
</dbReference>
<sequence length="98" mass="11053">MKQSAILIFCLIVLTLSGIQGMPHARTVRCVCITIRNQPVNPRSLEKLEIIPASQFCPHVEIIATVKKTKERRCLNPESKAVKNLLKAFSKERSKRSP</sequence>
<dbReference type="OrthoDB" id="9948647at2759"/>
<keyword evidence="8" id="KW-1015">Disulfide bond</keyword>
<evidence type="ECO:0000313" key="12">
    <source>
        <dbReference type="Ensembl" id="ENSOGAP00000022139.1"/>
    </source>
</evidence>
<protein>
    <recommendedName>
        <fullName evidence="10">C-X-C motif chemokine</fullName>
    </recommendedName>
</protein>
<keyword evidence="9" id="KW-0395">Inflammatory response</keyword>
<evidence type="ECO:0000256" key="6">
    <source>
        <dbReference type="ARBA" id="ARBA00022729"/>
    </source>
</evidence>
<evidence type="ECO:0000256" key="5">
    <source>
        <dbReference type="ARBA" id="ARBA00022525"/>
    </source>
</evidence>
<dbReference type="Gene3D" id="2.40.50.40">
    <property type="match status" value="1"/>
</dbReference>
<dbReference type="GO" id="GO:1901509">
    <property type="term" value="P:regulation of endothelial tube morphogenesis"/>
    <property type="evidence" value="ECO:0007669"/>
    <property type="project" value="Ensembl"/>
</dbReference>
<dbReference type="GeneTree" id="ENSGT00940000161759"/>
<feature type="signal peptide" evidence="10">
    <location>
        <begin position="1"/>
        <end position="21"/>
    </location>
</feature>
<evidence type="ECO:0000256" key="8">
    <source>
        <dbReference type="ARBA" id="ARBA00023157"/>
    </source>
</evidence>
<feature type="domain" description="Chemokine interleukin-8-like" evidence="11">
    <location>
        <begin position="27"/>
        <end position="89"/>
    </location>
</feature>
<name>H0Y196_OTOGA</name>
<dbReference type="PRINTS" id="PR00437">
    <property type="entry name" value="SMALLCYTKCXC"/>
</dbReference>
<dbReference type="CTD" id="3627"/>
<dbReference type="KEGG" id="oga:100948306"/>
<dbReference type="GO" id="GO:0097398">
    <property type="term" value="P:cellular response to interleukin-17"/>
    <property type="evidence" value="ECO:0007669"/>
    <property type="project" value="Ensembl"/>
</dbReference>
<dbReference type="AlphaFoldDB" id="H0Y196"/>
<reference evidence="12" key="2">
    <citation type="submission" date="2025-08" db="UniProtKB">
        <authorList>
            <consortium name="Ensembl"/>
        </authorList>
    </citation>
    <scope>IDENTIFICATION</scope>
</reference>
<dbReference type="GO" id="GO:0006954">
    <property type="term" value="P:inflammatory response"/>
    <property type="evidence" value="ECO:0007669"/>
    <property type="project" value="UniProtKB-KW"/>
</dbReference>
<reference evidence="12" key="3">
    <citation type="submission" date="2025-09" db="UniProtKB">
        <authorList>
            <consortium name="Ensembl"/>
        </authorList>
    </citation>
    <scope>IDENTIFICATION</scope>
</reference>
<proteinExistence type="inferred from homology"/>
<dbReference type="InterPro" id="IPR036048">
    <property type="entry name" value="Interleukin_8-like_sf"/>
</dbReference>
<dbReference type="GO" id="GO:0010818">
    <property type="term" value="P:T cell chemotaxis"/>
    <property type="evidence" value="ECO:0007669"/>
    <property type="project" value="Ensembl"/>
</dbReference>
<reference evidence="13" key="1">
    <citation type="submission" date="2011-03" db="EMBL/GenBank/DDBJ databases">
        <title>Version 3 of the genome sequence of Otolemur garnettii (Bushbaby).</title>
        <authorList>
            <consortium name="The Broad Institute Genome Sequencing Platform"/>
            <person name="Di Palma F."/>
            <person name="Johnson J."/>
            <person name="Lander E.S."/>
            <person name="Lindblad-Toh K."/>
            <person name="Jaffe D.B."/>
            <person name="Gnerre S."/>
            <person name="MacCallum I."/>
            <person name="Przybylski D."/>
            <person name="Ribeiro F.J."/>
            <person name="Burton J.N."/>
            <person name="Walker B.J."/>
            <person name="Sharpe T."/>
            <person name="Hall G."/>
        </authorList>
    </citation>
    <scope>NUCLEOTIDE SEQUENCE [LARGE SCALE GENOMIC DNA]</scope>
</reference>
<dbReference type="GO" id="GO:0007189">
    <property type="term" value="P:adenylate cyclase-activating G protein-coupled receptor signaling pathway"/>
    <property type="evidence" value="ECO:0007669"/>
    <property type="project" value="Ensembl"/>
</dbReference>
<dbReference type="GO" id="GO:0005615">
    <property type="term" value="C:extracellular space"/>
    <property type="evidence" value="ECO:0007669"/>
    <property type="project" value="UniProtKB-UniRule"/>
</dbReference>
<keyword evidence="6 10" id="KW-0732">Signal</keyword>
<gene>
    <name evidence="12" type="primary">CXCL10</name>
</gene>
<dbReference type="GO" id="GO:0048248">
    <property type="term" value="F:CXCR3 chemokine receptor binding"/>
    <property type="evidence" value="ECO:0007669"/>
    <property type="project" value="Ensembl"/>
</dbReference>
<dbReference type="FunFam" id="2.40.50.40:FF:000004">
    <property type="entry name" value="C-X-C motif chemokine"/>
    <property type="match status" value="1"/>
</dbReference>
<keyword evidence="13" id="KW-1185">Reference proteome</keyword>
<dbReference type="GO" id="GO:0071222">
    <property type="term" value="P:cellular response to lipopolysaccharide"/>
    <property type="evidence" value="ECO:0007669"/>
    <property type="project" value="Ensembl"/>
</dbReference>
<dbReference type="GO" id="GO:0070098">
    <property type="term" value="P:chemokine-mediated signaling pathway"/>
    <property type="evidence" value="ECO:0007669"/>
    <property type="project" value="Ensembl"/>
</dbReference>
<dbReference type="GO" id="GO:0009897">
    <property type="term" value="C:external side of plasma membrane"/>
    <property type="evidence" value="ECO:0007669"/>
    <property type="project" value="Ensembl"/>
</dbReference>
<dbReference type="GO" id="GO:1901740">
    <property type="term" value="P:negative regulation of myoblast fusion"/>
    <property type="evidence" value="ECO:0007669"/>
    <property type="project" value="Ensembl"/>
</dbReference>
<dbReference type="GO" id="GO:0008009">
    <property type="term" value="F:chemokine activity"/>
    <property type="evidence" value="ECO:0007669"/>
    <property type="project" value="Ensembl"/>
</dbReference>
<dbReference type="EMBL" id="AAQR03072397">
    <property type="status" value="NOT_ANNOTATED_CDS"/>
    <property type="molecule type" value="Genomic_DNA"/>
</dbReference>
<dbReference type="GO" id="GO:0051281">
    <property type="term" value="P:positive regulation of release of sequestered calcium ion into cytosol"/>
    <property type="evidence" value="ECO:0007669"/>
    <property type="project" value="Ensembl"/>
</dbReference>
<dbReference type="InParanoid" id="H0Y196"/>
<dbReference type="InterPro" id="IPR001089">
    <property type="entry name" value="Chemokine_CXC"/>
</dbReference>
<dbReference type="GeneID" id="100948306"/>
<evidence type="ECO:0000313" key="13">
    <source>
        <dbReference type="Proteomes" id="UP000005225"/>
    </source>
</evidence>
<dbReference type="GO" id="GO:0098586">
    <property type="term" value="P:cellular response to virus"/>
    <property type="evidence" value="ECO:0007669"/>
    <property type="project" value="Ensembl"/>
</dbReference>
<evidence type="ECO:0000256" key="2">
    <source>
        <dbReference type="ARBA" id="ARBA00010665"/>
    </source>
</evidence>
<dbReference type="GO" id="GO:0090026">
    <property type="term" value="P:positive regulation of monocyte chemotaxis"/>
    <property type="evidence" value="ECO:0007669"/>
    <property type="project" value="Ensembl"/>
</dbReference>
<dbReference type="GO" id="GO:0010819">
    <property type="term" value="P:regulation of T cell chemotaxis"/>
    <property type="evidence" value="ECO:0007669"/>
    <property type="project" value="Ensembl"/>
</dbReference>
<accession>H0Y196</accession>
<comment type="similarity">
    <text evidence="2 10">Belongs to the intercrine alpha (chemokine CxC) family.</text>
</comment>
<dbReference type="GO" id="GO:2000406">
    <property type="term" value="P:positive regulation of T cell migration"/>
    <property type="evidence" value="ECO:0007669"/>
    <property type="project" value="Ensembl"/>
</dbReference>
<dbReference type="GO" id="GO:0045662">
    <property type="term" value="P:negative regulation of myoblast differentiation"/>
    <property type="evidence" value="ECO:0007669"/>
    <property type="project" value="Ensembl"/>
</dbReference>
<evidence type="ECO:0000256" key="4">
    <source>
        <dbReference type="ARBA" id="ARBA00022514"/>
    </source>
</evidence>
<feature type="chain" id="PRO_5005133519" description="C-X-C motif chemokine" evidence="10">
    <location>
        <begin position="22"/>
        <end position="98"/>
    </location>
</feature>
<dbReference type="GO" id="GO:0016525">
    <property type="term" value="P:negative regulation of angiogenesis"/>
    <property type="evidence" value="ECO:0007669"/>
    <property type="project" value="Ensembl"/>
</dbReference>
<evidence type="ECO:0000259" key="11">
    <source>
        <dbReference type="SMART" id="SM00199"/>
    </source>
</evidence>
<dbReference type="Ensembl" id="ENSOGAT00000026777.1">
    <property type="protein sequence ID" value="ENSOGAP00000022139.1"/>
    <property type="gene ID" value="ENSOGAG00000032136.1"/>
</dbReference>
<dbReference type="InterPro" id="IPR018048">
    <property type="entry name" value="Chemokine_CXC_CS"/>
</dbReference>
<dbReference type="HOGENOM" id="CLU_143902_2_2_1"/>
<dbReference type="InterPro" id="IPR033899">
    <property type="entry name" value="CXC_Chemokine_domain"/>
</dbReference>
<dbReference type="FunCoup" id="H0Y196">
    <property type="interactions" value="783"/>
</dbReference>
<dbReference type="STRING" id="30611.ENSOGAP00000022139"/>
<dbReference type="PANTHER" id="PTHR12015:SF188">
    <property type="entry name" value="C-X-C MOTIF CHEMOKINE 10"/>
    <property type="match status" value="1"/>
</dbReference>
<dbReference type="InterPro" id="IPR001811">
    <property type="entry name" value="Chemokine_IL8-like_dom"/>
</dbReference>
<evidence type="ECO:0000256" key="7">
    <source>
        <dbReference type="ARBA" id="ARBA00022934"/>
    </source>
</evidence>
<evidence type="ECO:0000256" key="9">
    <source>
        <dbReference type="ARBA" id="ARBA00023198"/>
    </source>
</evidence>
<evidence type="ECO:0000256" key="10">
    <source>
        <dbReference type="RuleBase" id="RU361149"/>
    </source>
</evidence>
<dbReference type="GO" id="GO:0042127">
    <property type="term" value="P:regulation of cell population proliferation"/>
    <property type="evidence" value="ECO:0007669"/>
    <property type="project" value="Ensembl"/>
</dbReference>
<dbReference type="OMA" id="RNIRCRC"/>
<dbReference type="Pfam" id="PF00048">
    <property type="entry name" value="IL8"/>
    <property type="match status" value="1"/>
</dbReference>
<dbReference type="InterPro" id="IPR039809">
    <property type="entry name" value="Chemokine_b/g/d"/>
</dbReference>
<keyword evidence="7" id="KW-0164">Citrullination</keyword>
<keyword evidence="5 10" id="KW-0964">Secreted</keyword>
<dbReference type="GO" id="GO:0042981">
    <property type="term" value="P:regulation of apoptotic process"/>
    <property type="evidence" value="ECO:0007669"/>
    <property type="project" value="Ensembl"/>
</dbReference>
<dbReference type="PRINTS" id="PR00436">
    <property type="entry name" value="INTERLEUKIN8"/>
</dbReference>
<dbReference type="eggNOG" id="ENOG502S7MM">
    <property type="taxonomic scope" value="Eukaryota"/>
</dbReference>
<evidence type="ECO:0000256" key="1">
    <source>
        <dbReference type="ARBA" id="ARBA00004613"/>
    </source>
</evidence>
<keyword evidence="3 10" id="KW-0145">Chemotaxis</keyword>
<dbReference type="Proteomes" id="UP000005225">
    <property type="component" value="Unassembled WGS sequence"/>
</dbReference>
<dbReference type="GO" id="GO:0042056">
    <property type="term" value="F:chemoattractant activity"/>
    <property type="evidence" value="ECO:0007669"/>
    <property type="project" value="Ensembl"/>
</dbReference>
<evidence type="ECO:0000256" key="3">
    <source>
        <dbReference type="ARBA" id="ARBA00022500"/>
    </source>
</evidence>
<organism evidence="12 13">
    <name type="scientific">Otolemur garnettii</name>
    <name type="common">Small-eared galago</name>
    <name type="synonym">Garnett's greater bushbaby</name>
    <dbReference type="NCBI Taxonomy" id="30611"/>
    <lineage>
        <taxon>Eukaryota</taxon>
        <taxon>Metazoa</taxon>
        <taxon>Chordata</taxon>
        <taxon>Craniata</taxon>
        <taxon>Vertebrata</taxon>
        <taxon>Euteleostomi</taxon>
        <taxon>Mammalia</taxon>
        <taxon>Eutheria</taxon>
        <taxon>Euarchontoglires</taxon>
        <taxon>Primates</taxon>
        <taxon>Strepsirrhini</taxon>
        <taxon>Lorisiformes</taxon>
        <taxon>Galagidae</taxon>
        <taxon>Otolemur</taxon>
    </lineage>
</organism>
<dbReference type="GO" id="GO:0008201">
    <property type="term" value="F:heparin binding"/>
    <property type="evidence" value="ECO:0007669"/>
    <property type="project" value="Ensembl"/>
</dbReference>
<dbReference type="PANTHER" id="PTHR12015">
    <property type="entry name" value="SMALL INDUCIBLE CYTOKINE A"/>
    <property type="match status" value="1"/>
</dbReference>
<dbReference type="CDD" id="cd00273">
    <property type="entry name" value="Chemokine_CXC"/>
    <property type="match status" value="1"/>
</dbReference>
<dbReference type="PROSITE" id="PS00471">
    <property type="entry name" value="SMALL_CYTOKINES_CXC"/>
    <property type="match status" value="1"/>
</dbReference>